<dbReference type="EMBL" id="WNZW01000011">
    <property type="protein sequence ID" value="MUG47267.1"/>
    <property type="molecule type" value="Genomic_DNA"/>
</dbReference>
<accession>A0A7X2Z453</accession>
<name>A0A7X2Z453_9BACL</name>
<dbReference type="RefSeq" id="WP_155612646.1">
    <property type="nucleotide sequence ID" value="NZ_WNZW01000011.1"/>
</dbReference>
<dbReference type="OrthoDB" id="2889126at2"/>
<organism evidence="1 2">
    <name type="scientific">Paenibacillus woosongensis</name>
    <dbReference type="NCBI Taxonomy" id="307580"/>
    <lineage>
        <taxon>Bacteria</taxon>
        <taxon>Bacillati</taxon>
        <taxon>Bacillota</taxon>
        <taxon>Bacilli</taxon>
        <taxon>Bacillales</taxon>
        <taxon>Paenibacillaceae</taxon>
        <taxon>Paenibacillus</taxon>
    </lineage>
</organism>
<protein>
    <submittedName>
        <fullName evidence="1">Uncharacterized protein</fullName>
    </submittedName>
</protein>
<proteinExistence type="predicted"/>
<dbReference type="AlphaFoldDB" id="A0A7X2Z453"/>
<reference evidence="1 2" key="1">
    <citation type="submission" date="2019-11" db="EMBL/GenBank/DDBJ databases">
        <title>Draft genome sequences of five Paenibacillus species of dairy origin.</title>
        <authorList>
            <person name="Olajide A.M."/>
            <person name="Chen S."/>
            <person name="Lapointe G."/>
        </authorList>
    </citation>
    <scope>NUCLEOTIDE SEQUENCE [LARGE SCALE GENOMIC DNA]</scope>
    <source>
        <strain evidence="1 2">12CR55</strain>
    </source>
</reference>
<evidence type="ECO:0000313" key="1">
    <source>
        <dbReference type="EMBL" id="MUG47267.1"/>
    </source>
</evidence>
<comment type="caution">
    <text evidence="1">The sequence shown here is derived from an EMBL/GenBank/DDBJ whole genome shotgun (WGS) entry which is preliminary data.</text>
</comment>
<evidence type="ECO:0000313" key="2">
    <source>
        <dbReference type="Proteomes" id="UP000447876"/>
    </source>
</evidence>
<dbReference type="Proteomes" id="UP000447876">
    <property type="component" value="Unassembled WGS sequence"/>
</dbReference>
<gene>
    <name evidence="1" type="ORF">GNP95_20160</name>
</gene>
<sequence>MIPFERALPYDILMGDVYAPKCPFCGQENVLLPLKPREVQNVHEGKKKLLVFPCCKNKLTLLDSDSDYLLTDTVVRR</sequence>